<feature type="domain" description="OmpA-like" evidence="5">
    <location>
        <begin position="86"/>
        <end position="202"/>
    </location>
</feature>
<dbReference type="PANTHER" id="PTHR30329:SF17">
    <property type="entry name" value="LIPOPROTEIN YFIB-RELATED"/>
    <property type="match status" value="1"/>
</dbReference>
<organism evidence="6 7">
    <name type="scientific">Kinneretia aquatilis</name>
    <dbReference type="NCBI Taxonomy" id="2070761"/>
    <lineage>
        <taxon>Bacteria</taxon>
        <taxon>Pseudomonadati</taxon>
        <taxon>Pseudomonadota</taxon>
        <taxon>Betaproteobacteria</taxon>
        <taxon>Burkholderiales</taxon>
        <taxon>Sphaerotilaceae</taxon>
        <taxon>Roseateles</taxon>
    </lineage>
</organism>
<evidence type="ECO:0000256" key="4">
    <source>
        <dbReference type="SAM" id="MobiDB-lite"/>
    </source>
</evidence>
<dbReference type="OrthoDB" id="9782229at2"/>
<dbReference type="InterPro" id="IPR006664">
    <property type="entry name" value="OMP_bac"/>
</dbReference>
<comment type="caution">
    <text evidence="6">The sequence shown here is derived from an EMBL/GenBank/DDBJ whole genome shotgun (WGS) entry which is preliminary data.</text>
</comment>
<dbReference type="InterPro" id="IPR006665">
    <property type="entry name" value="OmpA-like"/>
</dbReference>
<dbReference type="EMBL" id="POSP01000003">
    <property type="protein sequence ID" value="PND38028.1"/>
    <property type="molecule type" value="Genomic_DNA"/>
</dbReference>
<evidence type="ECO:0000256" key="3">
    <source>
        <dbReference type="PROSITE-ProRule" id="PRU00473"/>
    </source>
</evidence>
<keyword evidence="2 3" id="KW-0472">Membrane</keyword>
<dbReference type="InterPro" id="IPR036737">
    <property type="entry name" value="OmpA-like_sf"/>
</dbReference>
<dbReference type="Proteomes" id="UP000235916">
    <property type="component" value="Unassembled WGS sequence"/>
</dbReference>
<dbReference type="Pfam" id="PF00691">
    <property type="entry name" value="OmpA"/>
    <property type="match status" value="1"/>
</dbReference>
<dbReference type="CDD" id="cd07185">
    <property type="entry name" value="OmpA_C-like"/>
    <property type="match status" value="1"/>
</dbReference>
<feature type="region of interest" description="Disordered" evidence="4">
    <location>
        <begin position="1"/>
        <end position="25"/>
    </location>
</feature>
<evidence type="ECO:0000313" key="7">
    <source>
        <dbReference type="Proteomes" id="UP000235916"/>
    </source>
</evidence>
<dbReference type="PROSITE" id="PS51123">
    <property type="entry name" value="OMPA_2"/>
    <property type="match status" value="1"/>
</dbReference>
<evidence type="ECO:0000313" key="6">
    <source>
        <dbReference type="EMBL" id="PND38028.1"/>
    </source>
</evidence>
<evidence type="ECO:0000256" key="2">
    <source>
        <dbReference type="ARBA" id="ARBA00023136"/>
    </source>
</evidence>
<dbReference type="PRINTS" id="PR01021">
    <property type="entry name" value="OMPADOMAIN"/>
</dbReference>
<dbReference type="GO" id="GO:0009279">
    <property type="term" value="C:cell outer membrane"/>
    <property type="evidence" value="ECO:0007669"/>
    <property type="project" value="UniProtKB-SubCell"/>
</dbReference>
<comment type="subcellular location">
    <subcellularLocation>
        <location evidence="1">Cell outer membrane</location>
    </subcellularLocation>
</comment>
<reference evidence="6 7" key="1">
    <citation type="submission" date="2018-01" db="EMBL/GenBank/DDBJ databases">
        <title>Draft genome sequence of Paucibacter aquatile CR182 isolated from freshwater of the Nakdong River.</title>
        <authorList>
            <person name="Choi A."/>
            <person name="Chung E.J."/>
        </authorList>
    </citation>
    <scope>NUCLEOTIDE SEQUENCE [LARGE SCALE GENOMIC DNA]</scope>
    <source>
        <strain evidence="6 7">CR182</strain>
    </source>
</reference>
<gene>
    <name evidence="6" type="ORF">C1O66_11175</name>
</gene>
<accession>A0A2N8KX31</accession>
<dbReference type="Gene3D" id="3.30.1330.60">
    <property type="entry name" value="OmpA-like domain"/>
    <property type="match status" value="1"/>
</dbReference>
<protein>
    <submittedName>
        <fullName evidence="6">Cell envelope biogenesis protein OmpA</fullName>
    </submittedName>
</protein>
<evidence type="ECO:0000256" key="1">
    <source>
        <dbReference type="ARBA" id="ARBA00004442"/>
    </source>
</evidence>
<dbReference type="InterPro" id="IPR050330">
    <property type="entry name" value="Bact_OuterMem_StrucFunc"/>
</dbReference>
<evidence type="ECO:0000259" key="5">
    <source>
        <dbReference type="PROSITE" id="PS51123"/>
    </source>
</evidence>
<sequence>MAHQAGVHLKQPRHAPHPARTETGLNTHDRAAGLTQRRALLGLPLLPLLLQACQSSPGTAAVITPPSPWNEQQRRRLQELGFVPNGDEWELNLATSLLFGFDSDRLQLEQRKRLIELGQQLREVEVPRLRIEGHSDAVGDASYNKQLSLRRASAVSHALQGAGWPSSALKTQGFGHEKPIADNSNETNRAKNRRVVLIAMAG</sequence>
<name>A0A2N8KX31_9BURK</name>
<dbReference type="SUPFAM" id="SSF103088">
    <property type="entry name" value="OmpA-like"/>
    <property type="match status" value="1"/>
</dbReference>
<dbReference type="PANTHER" id="PTHR30329">
    <property type="entry name" value="STATOR ELEMENT OF FLAGELLAR MOTOR COMPLEX"/>
    <property type="match status" value="1"/>
</dbReference>
<proteinExistence type="predicted"/>
<dbReference type="AlphaFoldDB" id="A0A2N8KX31"/>
<keyword evidence="7" id="KW-1185">Reference proteome</keyword>